<keyword evidence="2" id="KW-1185">Reference proteome</keyword>
<reference evidence="1" key="1">
    <citation type="submission" date="2021-03" db="EMBL/GenBank/DDBJ databases">
        <title>Whole genome sequence of Streptomyces bomunensis MMS17-BM035.</title>
        <authorList>
            <person name="Lee J.H."/>
        </authorList>
    </citation>
    <scope>NUCLEOTIDE SEQUENCE</scope>
    <source>
        <strain evidence="1">MMS17-BM035</strain>
    </source>
</reference>
<dbReference type="Proteomes" id="UP000670475">
    <property type="component" value="Unassembled WGS sequence"/>
</dbReference>
<comment type="caution">
    <text evidence="1">The sequence shown here is derived from an EMBL/GenBank/DDBJ whole genome shotgun (WGS) entry which is preliminary data.</text>
</comment>
<sequence length="86" mass="9321">MSPGAMRLSQWLTEPVPLRTVADLLGVDASKAPGLVRAHRFPCRVTKVKGRYVASAADVMQAMGIDDPIVRTGDLLAGADFARRWD</sequence>
<dbReference type="RefSeq" id="WP_209338785.1">
    <property type="nucleotide sequence ID" value="NZ_JAGIQL010000014.1"/>
</dbReference>
<dbReference type="GO" id="GO:0003677">
    <property type="term" value="F:DNA binding"/>
    <property type="evidence" value="ECO:0007669"/>
    <property type="project" value="UniProtKB-KW"/>
</dbReference>
<accession>A0A940M6C9</accession>
<evidence type="ECO:0000313" key="2">
    <source>
        <dbReference type="Proteomes" id="UP000670475"/>
    </source>
</evidence>
<dbReference type="AlphaFoldDB" id="A0A940M6C9"/>
<protein>
    <submittedName>
        <fullName evidence="1">DNA-binding protein</fullName>
    </submittedName>
</protein>
<proteinExistence type="predicted"/>
<gene>
    <name evidence="1" type="ORF">JFN87_05745</name>
</gene>
<organism evidence="1 2">
    <name type="scientific">Streptomyces montanisoli</name>
    <dbReference type="NCBI Taxonomy" id="2798581"/>
    <lineage>
        <taxon>Bacteria</taxon>
        <taxon>Bacillati</taxon>
        <taxon>Actinomycetota</taxon>
        <taxon>Actinomycetes</taxon>
        <taxon>Kitasatosporales</taxon>
        <taxon>Streptomycetaceae</taxon>
        <taxon>Streptomyces</taxon>
    </lineage>
</organism>
<name>A0A940M6C9_9ACTN</name>
<dbReference type="EMBL" id="JAGIQL010000014">
    <property type="protein sequence ID" value="MBP0457005.1"/>
    <property type="molecule type" value="Genomic_DNA"/>
</dbReference>
<evidence type="ECO:0000313" key="1">
    <source>
        <dbReference type="EMBL" id="MBP0457005.1"/>
    </source>
</evidence>
<keyword evidence="1" id="KW-0238">DNA-binding</keyword>